<dbReference type="AlphaFoldDB" id="A0A4Y7NMS5"/>
<keyword evidence="6 10" id="KW-0576">Peroxisome</keyword>
<evidence type="ECO:0000256" key="1">
    <source>
        <dbReference type="ARBA" id="ARBA00005443"/>
    </source>
</evidence>
<dbReference type="GO" id="GO:0016560">
    <property type="term" value="P:protein import into peroxisome matrix, docking"/>
    <property type="evidence" value="ECO:0007669"/>
    <property type="project" value="UniProtKB-UniRule"/>
</dbReference>
<proteinExistence type="evidence at transcript level"/>
<feature type="compositionally biased region" description="Gly residues" evidence="11">
    <location>
        <begin position="284"/>
        <end position="293"/>
    </location>
</feature>
<feature type="compositionally biased region" description="Polar residues" evidence="11">
    <location>
        <begin position="246"/>
        <end position="258"/>
    </location>
</feature>
<reference evidence="13" key="1">
    <citation type="submission" date="2018-08" db="EMBL/GenBank/DDBJ databases">
        <authorList>
            <person name="Cornetti L."/>
        </authorList>
    </citation>
    <scope>NUCLEOTIDE SEQUENCE</scope>
    <source>
        <strain evidence="13">OM-SAIQ-clone2</strain>
    </source>
</reference>
<evidence type="ECO:0000259" key="12">
    <source>
        <dbReference type="Pfam" id="PF04695"/>
    </source>
</evidence>
<feature type="domain" description="Peroxisome membrane anchor protein Pex14p N-terminal" evidence="12">
    <location>
        <begin position="5"/>
        <end position="48"/>
    </location>
</feature>
<evidence type="ECO:0000256" key="10">
    <source>
        <dbReference type="RuleBase" id="RU367032"/>
    </source>
</evidence>
<keyword evidence="3 10" id="KW-0653">Protein transport</keyword>
<dbReference type="Pfam" id="PF04695">
    <property type="entry name" value="Pex14_N"/>
    <property type="match status" value="1"/>
</dbReference>
<evidence type="ECO:0000256" key="3">
    <source>
        <dbReference type="ARBA" id="ARBA00022927"/>
    </source>
</evidence>
<comment type="similarity">
    <text evidence="1 10">Belongs to the peroxin-14 family.</text>
</comment>
<evidence type="ECO:0000256" key="2">
    <source>
        <dbReference type="ARBA" id="ARBA00022448"/>
    </source>
</evidence>
<evidence type="ECO:0000256" key="8">
    <source>
        <dbReference type="ARBA" id="ARBA00029691"/>
    </source>
</evidence>
<dbReference type="InterPro" id="IPR006785">
    <property type="entry name" value="Pex14_N"/>
</dbReference>
<evidence type="ECO:0000256" key="11">
    <source>
        <dbReference type="SAM" id="MobiDB-lite"/>
    </source>
</evidence>
<dbReference type="GO" id="GO:1990429">
    <property type="term" value="C:peroxisomal importomer complex"/>
    <property type="evidence" value="ECO:0007669"/>
    <property type="project" value="TreeGrafter"/>
</dbReference>
<evidence type="ECO:0000256" key="4">
    <source>
        <dbReference type="ARBA" id="ARBA00023010"/>
    </source>
</evidence>
<dbReference type="InterPro" id="IPR025655">
    <property type="entry name" value="PEX14"/>
</dbReference>
<evidence type="ECO:0000256" key="6">
    <source>
        <dbReference type="ARBA" id="ARBA00023140"/>
    </source>
</evidence>
<dbReference type="GO" id="GO:0005102">
    <property type="term" value="F:signaling receptor binding"/>
    <property type="evidence" value="ECO:0007669"/>
    <property type="project" value="TreeGrafter"/>
</dbReference>
<dbReference type="PANTHER" id="PTHR23058">
    <property type="entry name" value="PEROXISOMAL MEMBRANE PROTEIN PEX14"/>
    <property type="match status" value="1"/>
</dbReference>
<evidence type="ECO:0000256" key="9">
    <source>
        <dbReference type="ARBA" id="ARBA00046271"/>
    </source>
</evidence>
<evidence type="ECO:0000256" key="5">
    <source>
        <dbReference type="ARBA" id="ARBA00023136"/>
    </source>
</evidence>
<dbReference type="PANTHER" id="PTHR23058:SF0">
    <property type="entry name" value="PEROXISOMAL MEMBRANE PROTEIN PEX14"/>
    <property type="match status" value="1"/>
</dbReference>
<name>A0A4Y7NMS5_9CRUS</name>
<evidence type="ECO:0000256" key="7">
    <source>
        <dbReference type="ARBA" id="ARBA00029502"/>
    </source>
</evidence>
<gene>
    <name evidence="13" type="primary">EOG090X0FQ8</name>
</gene>
<organism evidence="13">
    <name type="scientific">Simocephalus serrulatus</name>
    <dbReference type="NCBI Taxonomy" id="117539"/>
    <lineage>
        <taxon>Eukaryota</taxon>
        <taxon>Metazoa</taxon>
        <taxon>Ecdysozoa</taxon>
        <taxon>Arthropoda</taxon>
        <taxon>Crustacea</taxon>
        <taxon>Branchiopoda</taxon>
        <taxon>Diplostraca</taxon>
        <taxon>Cladocera</taxon>
        <taxon>Anomopoda</taxon>
        <taxon>Daphniidae</taxon>
        <taxon>Simocephalus</taxon>
    </lineage>
</organism>
<keyword evidence="5 10" id="KW-0472">Membrane</keyword>
<dbReference type="Gene3D" id="1.10.10.10">
    <property type="entry name" value="Winged helix-like DNA-binding domain superfamily/Winged helix DNA-binding domain"/>
    <property type="match status" value="1"/>
</dbReference>
<dbReference type="InterPro" id="IPR036388">
    <property type="entry name" value="WH-like_DNA-bd_sf"/>
</dbReference>
<comment type="function">
    <text evidence="10">Component of the PEX13-PEX14 docking complex, a translocon channel that specifically mediates the import of peroxisomal cargo proteins bound to PEX5 receptor. The PEX13-PEX14 docking complex forms a large import pore which can be opened to a diameter of about 9 nm. Mechanistically, PEX5 receptor along with cargo proteins associates with the PEX14 subunit of the PEX13-PEX14 docking complex in the cytosol, leading to the insertion of the receptor into the organelle membrane with the concomitant translocation of the cargo into the peroxisome matrix.</text>
</comment>
<protein>
    <recommendedName>
        <fullName evidence="7 10">Peroxisomal membrane protein PEX14</fullName>
    </recommendedName>
    <alternativeName>
        <fullName evidence="8 10">Peroxin-14</fullName>
    </alternativeName>
</protein>
<dbReference type="GO" id="GO:0005778">
    <property type="term" value="C:peroxisomal membrane"/>
    <property type="evidence" value="ECO:0007669"/>
    <property type="project" value="UniProtKB-SubCell"/>
</dbReference>
<feature type="region of interest" description="Disordered" evidence="11">
    <location>
        <begin position="220"/>
        <end position="293"/>
    </location>
</feature>
<sequence length="293" mass="31581">MQPLREELVATAVKFLQNPRVSTRPRSEKELFLQKKGLTNAEILAAFEASGAADSQNGSVGHYSSLKVAQVHEYSHSMTPVVRSKWEVLKDILNASVLIAGAAYSLRYLYRKFIAPLLFGQKKKKSLTDTVEEMNSNLTSLVADVSAAVQNLSDTVTTLRLRQYENSEIKELKTELASLKALMLGRRQFPAPPSIVTGPPSIPTWQLGSSNSEKLDLRAEQSNTHNRGDGISLSSSPEIISVEDMPSTSVSLANTGLNSGLPARDPSESSESNSAEIVEMGASASGGSGEDTD</sequence>
<dbReference type="EMBL" id="LR024940">
    <property type="protein sequence ID" value="SVE94559.1"/>
    <property type="molecule type" value="mRNA"/>
</dbReference>
<evidence type="ECO:0000313" key="13">
    <source>
        <dbReference type="EMBL" id="SVE94559.1"/>
    </source>
</evidence>
<accession>A0A4Y7NMS5</accession>
<comment type="subcellular location">
    <subcellularLocation>
        <location evidence="9 10">Peroxisome membrane</location>
    </subcellularLocation>
</comment>
<keyword evidence="4" id="KW-0811">Translocation</keyword>
<keyword evidence="2 10" id="KW-0813">Transport</keyword>